<evidence type="ECO:0000256" key="4">
    <source>
        <dbReference type="ARBA" id="ARBA00022692"/>
    </source>
</evidence>
<dbReference type="OrthoDB" id="2414439at2"/>
<feature type="transmembrane region" description="Helical" evidence="7">
    <location>
        <begin position="273"/>
        <end position="306"/>
    </location>
</feature>
<comment type="caution">
    <text evidence="9">The sequence shown here is derived from an EMBL/GenBank/DDBJ whole genome shotgun (WGS) entry which is preliminary data.</text>
</comment>
<evidence type="ECO:0000256" key="7">
    <source>
        <dbReference type="SAM" id="Phobius"/>
    </source>
</evidence>
<gene>
    <name evidence="9" type="ORF">FMM06_12200</name>
</gene>
<keyword evidence="4 7" id="KW-0812">Transmembrane</keyword>
<dbReference type="GO" id="GO:0022857">
    <property type="term" value="F:transmembrane transporter activity"/>
    <property type="evidence" value="ECO:0007669"/>
    <property type="project" value="InterPro"/>
</dbReference>
<dbReference type="Gene3D" id="1.20.1250.20">
    <property type="entry name" value="MFS general substrate transporter like domains"/>
    <property type="match status" value="1"/>
</dbReference>
<reference evidence="9 10" key="1">
    <citation type="submission" date="2019-07" db="EMBL/GenBank/DDBJ databases">
        <title>Novel species isolated from glacier.</title>
        <authorList>
            <person name="Liu Q."/>
            <person name="Xin Y.-H."/>
        </authorList>
    </citation>
    <scope>NUCLEOTIDE SEQUENCE [LARGE SCALE GENOMIC DNA]</scope>
    <source>
        <strain evidence="9 10">LB1R16</strain>
    </source>
</reference>
<evidence type="ECO:0000313" key="10">
    <source>
        <dbReference type="Proteomes" id="UP000317894"/>
    </source>
</evidence>
<feature type="transmembrane region" description="Helical" evidence="7">
    <location>
        <begin position="446"/>
        <end position="466"/>
    </location>
</feature>
<evidence type="ECO:0000256" key="6">
    <source>
        <dbReference type="ARBA" id="ARBA00023136"/>
    </source>
</evidence>
<dbReference type="CDD" id="cd17321">
    <property type="entry name" value="MFS_MMR_MDR_like"/>
    <property type="match status" value="1"/>
</dbReference>
<dbReference type="GO" id="GO:0005886">
    <property type="term" value="C:plasma membrane"/>
    <property type="evidence" value="ECO:0007669"/>
    <property type="project" value="UniProtKB-SubCell"/>
</dbReference>
<accession>A0A552U8C1</accession>
<name>A0A552U8C1_9SPHN</name>
<dbReference type="NCBIfam" id="TIGR00711">
    <property type="entry name" value="efflux_EmrB"/>
    <property type="match status" value="1"/>
</dbReference>
<dbReference type="AlphaFoldDB" id="A0A552U8C1"/>
<feature type="transmembrane region" description="Helical" evidence="7">
    <location>
        <begin position="214"/>
        <end position="232"/>
    </location>
</feature>
<dbReference type="RefSeq" id="WP_144237668.1">
    <property type="nucleotide sequence ID" value="NZ_VJWA01000002.1"/>
</dbReference>
<feature type="transmembrane region" description="Helical" evidence="7">
    <location>
        <begin position="238"/>
        <end position="261"/>
    </location>
</feature>
<dbReference type="InterPro" id="IPR036259">
    <property type="entry name" value="MFS_trans_sf"/>
</dbReference>
<feature type="transmembrane region" description="Helical" evidence="7">
    <location>
        <begin position="180"/>
        <end position="202"/>
    </location>
</feature>
<dbReference type="Gene3D" id="1.20.1720.10">
    <property type="entry name" value="Multidrug resistance protein D"/>
    <property type="match status" value="1"/>
</dbReference>
<dbReference type="InterPro" id="IPR011701">
    <property type="entry name" value="MFS"/>
</dbReference>
<feature type="transmembrane region" description="Helical" evidence="7">
    <location>
        <begin position="346"/>
        <end position="366"/>
    </location>
</feature>
<dbReference type="PROSITE" id="PS50850">
    <property type="entry name" value="MFS"/>
    <property type="match status" value="1"/>
</dbReference>
<dbReference type="InterPro" id="IPR004638">
    <property type="entry name" value="EmrB-like"/>
</dbReference>
<evidence type="ECO:0000256" key="1">
    <source>
        <dbReference type="ARBA" id="ARBA00004651"/>
    </source>
</evidence>
<evidence type="ECO:0000259" key="8">
    <source>
        <dbReference type="PROSITE" id="PS50850"/>
    </source>
</evidence>
<keyword evidence="6 7" id="KW-0472">Membrane</keyword>
<feature type="transmembrane region" description="Helical" evidence="7">
    <location>
        <begin position="65"/>
        <end position="84"/>
    </location>
</feature>
<dbReference type="PRINTS" id="PR01036">
    <property type="entry name" value="TCRTETB"/>
</dbReference>
<keyword evidence="2" id="KW-0813">Transport</keyword>
<dbReference type="PANTHER" id="PTHR42718:SF42">
    <property type="entry name" value="EXPORT PROTEIN"/>
    <property type="match status" value="1"/>
</dbReference>
<feature type="transmembrane region" description="Helical" evidence="7">
    <location>
        <begin position="26"/>
        <end position="53"/>
    </location>
</feature>
<evidence type="ECO:0000256" key="3">
    <source>
        <dbReference type="ARBA" id="ARBA00022475"/>
    </source>
</evidence>
<keyword evidence="10" id="KW-1185">Reference proteome</keyword>
<feature type="transmembrane region" description="Helical" evidence="7">
    <location>
        <begin position="415"/>
        <end position="434"/>
    </location>
</feature>
<protein>
    <submittedName>
        <fullName evidence="9">MFS transporter</fullName>
    </submittedName>
</protein>
<dbReference type="EMBL" id="VJWA01000002">
    <property type="protein sequence ID" value="TRW14463.1"/>
    <property type="molecule type" value="Genomic_DNA"/>
</dbReference>
<dbReference type="Pfam" id="PF07690">
    <property type="entry name" value="MFS_1"/>
    <property type="match status" value="1"/>
</dbReference>
<feature type="transmembrane region" description="Helical" evidence="7">
    <location>
        <begin position="312"/>
        <end position="334"/>
    </location>
</feature>
<dbReference type="SUPFAM" id="SSF103473">
    <property type="entry name" value="MFS general substrate transporter"/>
    <property type="match status" value="1"/>
</dbReference>
<evidence type="ECO:0000256" key="2">
    <source>
        <dbReference type="ARBA" id="ARBA00022448"/>
    </source>
</evidence>
<dbReference type="InterPro" id="IPR020846">
    <property type="entry name" value="MFS_dom"/>
</dbReference>
<dbReference type="PANTHER" id="PTHR42718">
    <property type="entry name" value="MAJOR FACILITATOR SUPERFAMILY MULTIDRUG TRANSPORTER MFSC"/>
    <property type="match status" value="1"/>
</dbReference>
<sequence length="470" mass="47022">MIAHAACDRTAAEAISTGGGTARPRLVLAATILGSSLAFIDGSVVNVALPAIGRELGGEAAELQWVVNAYLLPLSALLLLGGALGDRYGRRRLFLLGIALFTLASVLCAAAPGLTALLAGRALQGVGAALLMPNSLAILGSAFSDEERGKAIGTWAAAGAAAGALGPLLGGWLIDDIGWRAIFLINLPIATAAAWLGWHYVVERSDAGRSALDWRGAALATAGLGALTWGLTTGSGPGGFAPAAALPTLAGAALLALFVWAEGARGERAMVPLTLFGSASFVGLTLLTFLLYGALGGLLVLLPYLLIEAAGYSALEAGAALLPFAVVLSLSSRFMGRLAARVGPRLPLSIGPLVVASGFLLATRIGTNASYWTEVLPAVMVIAIGMAGAVAPLTTAVLGSIDARFAGTASGFNSAVARTGGLIATALLGTALAIRGEALAETFERAVLAGAGLAAAAGLSAAMLLAQTKR</sequence>
<feature type="transmembrane region" description="Helical" evidence="7">
    <location>
        <begin position="155"/>
        <end position="174"/>
    </location>
</feature>
<evidence type="ECO:0000256" key="5">
    <source>
        <dbReference type="ARBA" id="ARBA00022989"/>
    </source>
</evidence>
<keyword evidence="3" id="KW-1003">Cell membrane</keyword>
<evidence type="ECO:0000313" key="9">
    <source>
        <dbReference type="EMBL" id="TRW14463.1"/>
    </source>
</evidence>
<keyword evidence="5 7" id="KW-1133">Transmembrane helix</keyword>
<feature type="transmembrane region" description="Helical" evidence="7">
    <location>
        <begin position="93"/>
        <end position="119"/>
    </location>
</feature>
<feature type="transmembrane region" description="Helical" evidence="7">
    <location>
        <begin position="378"/>
        <end position="403"/>
    </location>
</feature>
<feature type="transmembrane region" description="Helical" evidence="7">
    <location>
        <begin position="125"/>
        <end position="143"/>
    </location>
</feature>
<dbReference type="Proteomes" id="UP000317894">
    <property type="component" value="Unassembled WGS sequence"/>
</dbReference>
<comment type="subcellular location">
    <subcellularLocation>
        <location evidence="1">Cell membrane</location>
        <topology evidence="1">Multi-pass membrane protein</topology>
    </subcellularLocation>
</comment>
<organism evidence="9 10">
    <name type="scientific">Glacieibacterium frigidum</name>
    <dbReference type="NCBI Taxonomy" id="2593303"/>
    <lineage>
        <taxon>Bacteria</taxon>
        <taxon>Pseudomonadati</taxon>
        <taxon>Pseudomonadota</taxon>
        <taxon>Alphaproteobacteria</taxon>
        <taxon>Sphingomonadales</taxon>
        <taxon>Sphingosinicellaceae</taxon>
        <taxon>Glacieibacterium</taxon>
    </lineage>
</organism>
<proteinExistence type="predicted"/>
<feature type="domain" description="Major facilitator superfamily (MFS) profile" evidence="8">
    <location>
        <begin position="27"/>
        <end position="469"/>
    </location>
</feature>